<dbReference type="InterPro" id="IPR011008">
    <property type="entry name" value="Dimeric_a/b-barrel"/>
</dbReference>
<dbReference type="EMBL" id="CAFBLP010000011">
    <property type="protein sequence ID" value="CAB4868415.1"/>
    <property type="molecule type" value="Genomic_DNA"/>
</dbReference>
<dbReference type="AlphaFoldDB" id="A0A6J7DHS0"/>
<reference evidence="3" key="1">
    <citation type="submission" date="2020-05" db="EMBL/GenBank/DDBJ databases">
        <authorList>
            <person name="Chiriac C."/>
            <person name="Salcher M."/>
            <person name="Ghai R."/>
            <person name="Kavagutti S V."/>
        </authorList>
    </citation>
    <scope>NUCLEOTIDE SEQUENCE</scope>
</reference>
<comment type="subunit">
    <text evidence="1">Homodimer.</text>
</comment>
<dbReference type="PANTHER" id="PTHR33178">
    <property type="match status" value="1"/>
</dbReference>
<proteinExistence type="predicted"/>
<dbReference type="Pfam" id="PF07876">
    <property type="entry name" value="Dabb"/>
    <property type="match status" value="1"/>
</dbReference>
<dbReference type="PROSITE" id="PS51502">
    <property type="entry name" value="S_R_A_B_BARREL"/>
    <property type="match status" value="1"/>
</dbReference>
<organism evidence="3">
    <name type="scientific">freshwater metagenome</name>
    <dbReference type="NCBI Taxonomy" id="449393"/>
    <lineage>
        <taxon>unclassified sequences</taxon>
        <taxon>metagenomes</taxon>
        <taxon>ecological metagenomes</taxon>
    </lineage>
</organism>
<evidence type="ECO:0000256" key="1">
    <source>
        <dbReference type="ARBA" id="ARBA00011738"/>
    </source>
</evidence>
<accession>A0A6J7DHS0</accession>
<protein>
    <submittedName>
        <fullName evidence="3">Unannotated protein</fullName>
    </submittedName>
</protein>
<evidence type="ECO:0000313" key="3">
    <source>
        <dbReference type="EMBL" id="CAB4868415.1"/>
    </source>
</evidence>
<dbReference type="SMART" id="SM00886">
    <property type="entry name" value="Dabb"/>
    <property type="match status" value="1"/>
</dbReference>
<feature type="domain" description="Stress-response A/B barrel" evidence="2">
    <location>
        <begin position="2"/>
        <end position="96"/>
    </location>
</feature>
<gene>
    <name evidence="3" type="ORF">UFOPK3376_00677</name>
</gene>
<name>A0A6J7DHS0_9ZZZZ</name>
<evidence type="ECO:0000259" key="2">
    <source>
        <dbReference type="PROSITE" id="PS51502"/>
    </source>
</evidence>
<sequence>MITHVALFRWKPETTAEQIARIKAALEALPAVIADIVSYRCGPDLGAHGPTNMDFGIVSTFESIDGWRAYDAHPEHDRVRAEIVRPWIAERSAVQFEH</sequence>
<dbReference type="Gene3D" id="3.30.70.100">
    <property type="match status" value="1"/>
</dbReference>
<dbReference type="InterPro" id="IPR013097">
    <property type="entry name" value="Dabb"/>
</dbReference>
<dbReference type="SUPFAM" id="SSF54909">
    <property type="entry name" value="Dimeric alpha+beta barrel"/>
    <property type="match status" value="1"/>
</dbReference>
<dbReference type="PANTHER" id="PTHR33178:SF10">
    <property type="entry name" value="STRESS-RESPONSE A_B BARREL DOMAIN-CONTAINING PROTEIN"/>
    <property type="match status" value="1"/>
</dbReference>
<dbReference type="InterPro" id="IPR044662">
    <property type="entry name" value="HS1/DABB1-like"/>
</dbReference>